<accession>A0A423PKQ5</accession>
<dbReference type="InParanoid" id="A0A423PKQ5"/>
<name>A0A423PKQ5_9GAMM</name>
<evidence type="ECO:0000313" key="2">
    <source>
        <dbReference type="Proteomes" id="UP000285310"/>
    </source>
</evidence>
<dbReference type="EMBL" id="AYKG01000037">
    <property type="protein sequence ID" value="ROO26141.1"/>
    <property type="molecule type" value="Genomic_DNA"/>
</dbReference>
<organism evidence="1 2">
    <name type="scientific">Salinisphaera japonica YTM-1</name>
    <dbReference type="NCBI Taxonomy" id="1209778"/>
    <lineage>
        <taxon>Bacteria</taxon>
        <taxon>Pseudomonadati</taxon>
        <taxon>Pseudomonadota</taxon>
        <taxon>Gammaproteobacteria</taxon>
        <taxon>Salinisphaerales</taxon>
        <taxon>Salinisphaeraceae</taxon>
        <taxon>Salinisphaera</taxon>
    </lineage>
</organism>
<evidence type="ECO:0000313" key="1">
    <source>
        <dbReference type="EMBL" id="ROO26141.1"/>
    </source>
</evidence>
<protein>
    <submittedName>
        <fullName evidence="1">Uncharacterized protein</fullName>
    </submittedName>
</protein>
<proteinExistence type="predicted"/>
<gene>
    <name evidence="1" type="ORF">SAJA_11575</name>
</gene>
<keyword evidence="2" id="KW-1185">Reference proteome</keyword>
<comment type="caution">
    <text evidence="1">The sequence shown here is derived from an EMBL/GenBank/DDBJ whole genome shotgun (WGS) entry which is preliminary data.</text>
</comment>
<dbReference type="Proteomes" id="UP000285310">
    <property type="component" value="Unassembled WGS sequence"/>
</dbReference>
<reference evidence="1 2" key="1">
    <citation type="submission" date="2013-10" db="EMBL/GenBank/DDBJ databases">
        <title>Salinisphaera japonica YTM-1 Genome Sequencing.</title>
        <authorList>
            <person name="Lai Q."/>
            <person name="Li C."/>
            <person name="Shao Z."/>
        </authorList>
    </citation>
    <scope>NUCLEOTIDE SEQUENCE [LARGE SCALE GENOMIC DNA]</scope>
    <source>
        <strain evidence="1 2">YTM-1</strain>
    </source>
</reference>
<dbReference type="AlphaFoldDB" id="A0A423PKQ5"/>
<sequence length="132" mass="14720">MLEKSPSAPISERRADCCEDNMSTRHFLLTDDGAIEEFSEEEASAVAEGKQDLPRYADQQLRYVQVAFDDQTNENGEIQVKTIGAIVSFDDAGHLTEAGRAHNAQDELNEFEHDACVQFALRDTLPNSYATH</sequence>